<dbReference type="Proteomes" id="UP000189370">
    <property type="component" value="Unassembled WGS sequence"/>
</dbReference>
<protein>
    <submittedName>
        <fullName evidence="1">Uncharacterized protein</fullName>
    </submittedName>
</protein>
<gene>
    <name evidence="1" type="ORF">A6E15_18060</name>
</gene>
<proteinExistence type="predicted"/>
<dbReference type="AlphaFoldDB" id="A0A1S8ARK4"/>
<keyword evidence="2" id="KW-1185">Reference proteome</keyword>
<comment type="caution">
    <text evidence="1">The sequence shown here is derived from an EMBL/GenBank/DDBJ whole genome shotgun (WGS) entry which is preliminary data.</text>
</comment>
<dbReference type="EMBL" id="LWLN01000002">
    <property type="protein sequence ID" value="OLZ39302.1"/>
    <property type="molecule type" value="Genomic_DNA"/>
</dbReference>
<evidence type="ECO:0000313" key="2">
    <source>
        <dbReference type="Proteomes" id="UP000189370"/>
    </source>
</evidence>
<sequence>MTRDSSAFKRRWMSIKEGYSIGPQLLEVFLKLGDDLRIFNSNYTDSVFIRYWMQNINRRLYIIHDIKRKRNFRNRSDSYVCRLTFN</sequence>
<reference evidence="2" key="1">
    <citation type="submission" date="2016-04" db="EMBL/GenBank/DDBJ databases">
        <authorList>
            <person name="Chen S.-C."/>
            <person name="Lai M.-C."/>
        </authorList>
    </citation>
    <scope>NUCLEOTIDE SEQUENCE [LARGE SCALE GENOMIC DNA]</scope>
    <source>
        <strain evidence="2">AB14</strain>
    </source>
</reference>
<accession>A0A1S8ARK4</accession>
<evidence type="ECO:0000313" key="1">
    <source>
        <dbReference type="EMBL" id="OLZ39302.1"/>
    </source>
</evidence>
<organism evidence="1 2">
    <name type="scientific">Natrinema saccharevitans</name>
    <dbReference type="NCBI Taxonomy" id="301967"/>
    <lineage>
        <taxon>Archaea</taxon>
        <taxon>Methanobacteriati</taxon>
        <taxon>Methanobacteriota</taxon>
        <taxon>Stenosarchaea group</taxon>
        <taxon>Halobacteria</taxon>
        <taxon>Halobacteriales</taxon>
        <taxon>Natrialbaceae</taxon>
        <taxon>Natrinema</taxon>
    </lineage>
</organism>
<name>A0A1S8ARK4_9EURY</name>